<keyword evidence="3" id="KW-1185">Reference proteome</keyword>
<gene>
    <name evidence="2" type="ORF">BJ212DRAFT_1577120</name>
</gene>
<accession>A0A9P7EAY5</accession>
<dbReference type="OrthoDB" id="2690721at2759"/>
<evidence type="ECO:0000313" key="2">
    <source>
        <dbReference type="EMBL" id="KAG1816485.1"/>
    </source>
</evidence>
<dbReference type="Gene3D" id="1.20.1280.50">
    <property type="match status" value="1"/>
</dbReference>
<organism evidence="2 3">
    <name type="scientific">Suillus subaureus</name>
    <dbReference type="NCBI Taxonomy" id="48587"/>
    <lineage>
        <taxon>Eukaryota</taxon>
        <taxon>Fungi</taxon>
        <taxon>Dikarya</taxon>
        <taxon>Basidiomycota</taxon>
        <taxon>Agaricomycotina</taxon>
        <taxon>Agaricomycetes</taxon>
        <taxon>Agaricomycetidae</taxon>
        <taxon>Boletales</taxon>
        <taxon>Suillineae</taxon>
        <taxon>Suillaceae</taxon>
        <taxon>Suillus</taxon>
    </lineage>
</organism>
<dbReference type="EMBL" id="JABBWG010000016">
    <property type="protein sequence ID" value="KAG1816485.1"/>
    <property type="molecule type" value="Genomic_DNA"/>
</dbReference>
<evidence type="ECO:0000259" key="1">
    <source>
        <dbReference type="Pfam" id="PF12937"/>
    </source>
</evidence>
<reference evidence="2" key="1">
    <citation type="journal article" date="2020" name="New Phytol.">
        <title>Comparative genomics reveals dynamic genome evolution in host specialist ectomycorrhizal fungi.</title>
        <authorList>
            <person name="Lofgren L.A."/>
            <person name="Nguyen N.H."/>
            <person name="Vilgalys R."/>
            <person name="Ruytinx J."/>
            <person name="Liao H.L."/>
            <person name="Branco S."/>
            <person name="Kuo A."/>
            <person name="LaButti K."/>
            <person name="Lipzen A."/>
            <person name="Andreopoulos W."/>
            <person name="Pangilinan J."/>
            <person name="Riley R."/>
            <person name="Hundley H."/>
            <person name="Na H."/>
            <person name="Barry K."/>
            <person name="Grigoriev I.V."/>
            <person name="Stajich J.E."/>
            <person name="Kennedy P.G."/>
        </authorList>
    </citation>
    <scope>NUCLEOTIDE SEQUENCE</scope>
    <source>
        <strain evidence="2">MN1</strain>
    </source>
</reference>
<evidence type="ECO:0000313" key="3">
    <source>
        <dbReference type="Proteomes" id="UP000807769"/>
    </source>
</evidence>
<comment type="caution">
    <text evidence="2">The sequence shown here is derived from an EMBL/GenBank/DDBJ whole genome shotgun (WGS) entry which is preliminary data.</text>
</comment>
<dbReference type="InterPro" id="IPR001810">
    <property type="entry name" value="F-box_dom"/>
</dbReference>
<dbReference type="RefSeq" id="XP_041193158.1">
    <property type="nucleotide sequence ID" value="XM_041342189.1"/>
</dbReference>
<name>A0A9P7EAY5_9AGAM</name>
<dbReference type="AlphaFoldDB" id="A0A9P7EAY5"/>
<proteinExistence type="predicted"/>
<protein>
    <recommendedName>
        <fullName evidence="1">F-box domain-containing protein</fullName>
    </recommendedName>
</protein>
<feature type="domain" description="F-box" evidence="1">
    <location>
        <begin position="94"/>
        <end position="153"/>
    </location>
</feature>
<dbReference type="Proteomes" id="UP000807769">
    <property type="component" value="Unassembled WGS sequence"/>
</dbReference>
<dbReference type="Pfam" id="PF12937">
    <property type="entry name" value="F-box-like"/>
    <property type="match status" value="1"/>
</dbReference>
<sequence length="420" mass="48513">MSDALLNINQMPDLETPYSKASLPNTTYSNAQLEYRTIGAIITEREQQLDATLHEISDLETVMDSIQNLRQQLIGKKENIIKSINLHKGFISALWRLPTEVLSQIFHHCLPEIQEFNRLNKPSVSEAPMLLTAVCRRWREVAVAMLSLWCRLAVSIDREGQWKRQIFCYQSWLKRSRGCPLSIELMSYNCAYDWTKILHFLHPHVNQIVSLCIHVPFEEDQAEYILNILSPTLQELTIFAMETTDIFVQSISRLSVLRSLHILGLSFNIELLSRFNSVWARLTNVTINTDESDTVLHLLRLAPNISSVHMIVFITDETMDLELFAHTTLQSLRITCETDYRSTRRLSKLFDALSFPSLRIFKVSGEPPWPHEKFKAFLTRSKCPLETLILGTDVKTTHEQRAEYVALIPSLEVFVLQREI</sequence>
<dbReference type="GeneID" id="64636205"/>